<sequence length="707" mass="76945">TGDSFELVPKGVGIVDAALNYLFSTKGITGSMGNPTLSSGSTTYNTVKFGLGASKQDAFYRGYFLRTIDGVGAGQENLITDYNGSTRTATVNPSFTVLPDQGTHFFIQPPYSVHMPYRGGVEMRTNTKAIGHVTARQTKRYFRYQAGKGVHFSFGLNFGEPTDGVVKRGGQFDDANGIFWEYRDGEMYACRRNSNNPLKGVVKTVKGSPIIKGTGTKLNTIPATVLNFTTDGTINNFELGQEVIKKTEVVVKLTPNGGVQTTLALNTDPGANPGAGYIYNSTSDIITVLVPLGNGDAVEISLPHNKGDLNKGDTIVIRGDVYRITELQRSLKGQVGDFAILNRAYNGISQEAVNVNYVRDLKTPSRIKDWDNTKYYVRGQVVYYPSTQTSYQCLVNHSGQDYTPDNDEWWRAENEHSEYLTYDGKLEWNEDNADGTGLSTIEADWTKIQMYCVDYAWYGAGGIYFGLKGPNAHYYTLHVYEHGNVLNDAYLRTPNLPVRYEVANEGTVANLESTIHFGTSMLLEGGYNDDRGYAFVANSSAVPAEVQGRTPLLSVRPAPTASPTGSTGFGELVNRAMVMPESVDVVSDGALLVEIVINAQLDPVPNWSLAGENSVGQYSTNSNAIVGGETIFNFYTTTASDSDKTESFNVTTKDLTKLIMLGSGFYAGDDRFPDGPDTFTIVVTPVSESGSLINKACASLSWTEAQS</sequence>
<reference evidence="1" key="1">
    <citation type="submission" date="2018-05" db="EMBL/GenBank/DDBJ databases">
        <authorList>
            <person name="Lanie J.A."/>
            <person name="Ng W.-L."/>
            <person name="Kazmierczak K.M."/>
            <person name="Andrzejewski T.M."/>
            <person name="Davidsen T.M."/>
            <person name="Wayne K.J."/>
            <person name="Tettelin H."/>
            <person name="Glass J.I."/>
            <person name="Rusch D."/>
            <person name="Podicherti R."/>
            <person name="Tsui H.-C.T."/>
            <person name="Winkler M.E."/>
        </authorList>
    </citation>
    <scope>NUCLEOTIDE SEQUENCE</scope>
</reference>
<organism evidence="1">
    <name type="scientific">marine metagenome</name>
    <dbReference type="NCBI Taxonomy" id="408172"/>
    <lineage>
        <taxon>unclassified sequences</taxon>
        <taxon>metagenomes</taxon>
        <taxon>ecological metagenomes</taxon>
    </lineage>
</organism>
<proteinExistence type="predicted"/>
<accession>A0A381ZUT5</accession>
<protein>
    <submittedName>
        <fullName evidence="1">Uncharacterized protein</fullName>
    </submittedName>
</protein>
<dbReference type="EMBL" id="UINC01022658">
    <property type="protein sequence ID" value="SVA92731.1"/>
    <property type="molecule type" value="Genomic_DNA"/>
</dbReference>
<feature type="non-terminal residue" evidence="1">
    <location>
        <position position="1"/>
    </location>
</feature>
<evidence type="ECO:0000313" key="1">
    <source>
        <dbReference type="EMBL" id="SVA92731.1"/>
    </source>
</evidence>
<dbReference type="AlphaFoldDB" id="A0A381ZUT5"/>
<name>A0A381ZUT5_9ZZZZ</name>
<gene>
    <name evidence="1" type="ORF">METZ01_LOCUS145585</name>
</gene>